<proteinExistence type="predicted"/>
<accession>A0ABU3FDM3</accession>
<comment type="caution">
    <text evidence="3">The sequence shown here is derived from an EMBL/GenBank/DDBJ whole genome shotgun (WGS) entry which is preliminary data.</text>
</comment>
<feature type="compositionally biased region" description="Low complexity" evidence="1">
    <location>
        <begin position="32"/>
        <end position="73"/>
    </location>
</feature>
<feature type="signal peptide" evidence="2">
    <location>
        <begin position="1"/>
        <end position="23"/>
    </location>
</feature>
<dbReference type="EMBL" id="JARQAJ010000016">
    <property type="protein sequence ID" value="MDT2760783.1"/>
    <property type="molecule type" value="Genomic_DNA"/>
</dbReference>
<evidence type="ECO:0000256" key="2">
    <source>
        <dbReference type="SAM" id="SignalP"/>
    </source>
</evidence>
<feature type="region of interest" description="Disordered" evidence="1">
    <location>
        <begin position="22"/>
        <end position="79"/>
    </location>
</feature>
<evidence type="ECO:0000313" key="4">
    <source>
        <dbReference type="Proteomes" id="UP001181046"/>
    </source>
</evidence>
<feature type="chain" id="PRO_5045174905" description="Lipoprotein" evidence="2">
    <location>
        <begin position="24"/>
        <end position="206"/>
    </location>
</feature>
<dbReference type="PROSITE" id="PS51257">
    <property type="entry name" value="PROKAR_LIPOPROTEIN"/>
    <property type="match status" value="1"/>
</dbReference>
<evidence type="ECO:0000313" key="3">
    <source>
        <dbReference type="EMBL" id="MDT2760783.1"/>
    </source>
</evidence>
<organism evidence="3 4">
    <name type="scientific">Enterococcus xiangfangensis</name>
    <dbReference type="NCBI Taxonomy" id="1296537"/>
    <lineage>
        <taxon>Bacteria</taxon>
        <taxon>Bacillati</taxon>
        <taxon>Bacillota</taxon>
        <taxon>Bacilli</taxon>
        <taxon>Lactobacillales</taxon>
        <taxon>Enterococcaceae</taxon>
        <taxon>Enterococcus</taxon>
    </lineage>
</organism>
<keyword evidence="2" id="KW-0732">Signal</keyword>
<keyword evidence="4" id="KW-1185">Reference proteome</keyword>
<reference evidence="3" key="1">
    <citation type="submission" date="2023-03" db="EMBL/GenBank/DDBJ databases">
        <authorList>
            <person name="Shen W."/>
            <person name="Cai J."/>
        </authorList>
    </citation>
    <scope>NUCLEOTIDE SEQUENCE</scope>
    <source>
        <strain evidence="3">P66-3</strain>
    </source>
</reference>
<dbReference type="Proteomes" id="UP001181046">
    <property type="component" value="Unassembled WGS sequence"/>
</dbReference>
<name>A0ABU3FDM3_9ENTE</name>
<sequence>MKKFFIICLAAAFLLVGCSRTTSQNSDKKTSSDSVTISSTRSNTIVSSNPQSSTTTSQSSTETVSTSTSAAPEPQQDFVPSSEFGGYATFYFDGMNVPESINVNTNANQITFNSGTDQEAVYSLTMQNISAKTIRIFSANTTDIRKVKVSTALSIGSQISGAINSNNQSGDLYLFHNRDGGLSLATPNYARNVPADQTDVMIEVLQ</sequence>
<dbReference type="RefSeq" id="WP_311830589.1">
    <property type="nucleotide sequence ID" value="NZ_JARQAJ010000016.1"/>
</dbReference>
<evidence type="ECO:0008006" key="5">
    <source>
        <dbReference type="Google" id="ProtNLM"/>
    </source>
</evidence>
<evidence type="ECO:0000256" key="1">
    <source>
        <dbReference type="SAM" id="MobiDB-lite"/>
    </source>
</evidence>
<protein>
    <recommendedName>
        <fullName evidence="5">Lipoprotein</fullName>
    </recommendedName>
</protein>
<gene>
    <name evidence="3" type="ORF">P7H27_13590</name>
</gene>